<feature type="region of interest" description="Disordered" evidence="1">
    <location>
        <begin position="162"/>
        <end position="204"/>
    </location>
</feature>
<dbReference type="InterPro" id="IPR026680">
    <property type="entry name" value="CCDC137"/>
</dbReference>
<protein>
    <submittedName>
        <fullName evidence="2">Uncharacterized protein</fullName>
    </submittedName>
</protein>
<dbReference type="RefSeq" id="XP_014146488.1">
    <property type="nucleotide sequence ID" value="XM_014291013.1"/>
</dbReference>
<accession>A0A0L0F7R3</accession>
<dbReference type="GO" id="GO:0005634">
    <property type="term" value="C:nucleus"/>
    <property type="evidence" value="ECO:0007669"/>
    <property type="project" value="TreeGrafter"/>
</dbReference>
<feature type="region of interest" description="Disordered" evidence="1">
    <location>
        <begin position="1"/>
        <end position="80"/>
    </location>
</feature>
<feature type="compositionally biased region" description="Basic and acidic residues" evidence="1">
    <location>
        <begin position="58"/>
        <end position="73"/>
    </location>
</feature>
<sequence length="204" mass="23130">MDFDRAPSSKVDQKMSRSMRRFMEAKRLAEKLTTKTGKKRVQEKKKTVEVPVSTASGQKDKPETKTVKQRADETNEDFASRVEQQFRSVLHTNVKKGTRKNEKRTAYFDKKKTAKKASATGQGLSGEKKIDAEIKEAESKVFRNEKVAFGVSAMAPPTLSVAPRRTAMRDSAAPLLLDTTVRRKDMNESQKRQHDEKREAAIQK</sequence>
<evidence type="ECO:0000256" key="1">
    <source>
        <dbReference type="SAM" id="MobiDB-lite"/>
    </source>
</evidence>
<organism evidence="2 3">
    <name type="scientific">Sphaeroforma arctica JP610</name>
    <dbReference type="NCBI Taxonomy" id="667725"/>
    <lineage>
        <taxon>Eukaryota</taxon>
        <taxon>Ichthyosporea</taxon>
        <taxon>Ichthyophonida</taxon>
        <taxon>Sphaeroforma</taxon>
    </lineage>
</organism>
<keyword evidence="3" id="KW-1185">Reference proteome</keyword>
<feature type="compositionally biased region" description="Basic and acidic residues" evidence="1">
    <location>
        <begin position="1"/>
        <end position="33"/>
    </location>
</feature>
<dbReference type="EMBL" id="KQ246792">
    <property type="protein sequence ID" value="KNC72586.1"/>
    <property type="molecule type" value="Genomic_DNA"/>
</dbReference>
<dbReference type="PANTHER" id="PTHR21838:SF2">
    <property type="entry name" value="COILED-COIL DOMAIN-CONTAINING PROTEIN 137"/>
    <property type="match status" value="1"/>
</dbReference>
<feature type="region of interest" description="Disordered" evidence="1">
    <location>
        <begin position="94"/>
        <end position="126"/>
    </location>
</feature>
<proteinExistence type="predicted"/>
<gene>
    <name evidence="2" type="ORF">SARC_14856</name>
</gene>
<dbReference type="Proteomes" id="UP000054560">
    <property type="component" value="Unassembled WGS sequence"/>
</dbReference>
<dbReference type="GeneID" id="25915360"/>
<feature type="compositionally biased region" description="Basic and acidic residues" evidence="1">
    <location>
        <begin position="180"/>
        <end position="204"/>
    </location>
</feature>
<evidence type="ECO:0000313" key="2">
    <source>
        <dbReference type="EMBL" id="KNC72586.1"/>
    </source>
</evidence>
<reference evidence="2 3" key="1">
    <citation type="submission" date="2011-02" db="EMBL/GenBank/DDBJ databases">
        <title>The Genome Sequence of Sphaeroforma arctica JP610.</title>
        <authorList>
            <consortium name="The Broad Institute Genome Sequencing Platform"/>
            <person name="Russ C."/>
            <person name="Cuomo C."/>
            <person name="Young S.K."/>
            <person name="Zeng Q."/>
            <person name="Gargeya S."/>
            <person name="Alvarado L."/>
            <person name="Berlin A."/>
            <person name="Chapman S.B."/>
            <person name="Chen Z."/>
            <person name="Freedman E."/>
            <person name="Gellesch M."/>
            <person name="Goldberg J."/>
            <person name="Griggs A."/>
            <person name="Gujja S."/>
            <person name="Heilman E."/>
            <person name="Heiman D."/>
            <person name="Howarth C."/>
            <person name="Mehta T."/>
            <person name="Neiman D."/>
            <person name="Pearson M."/>
            <person name="Roberts A."/>
            <person name="Saif S."/>
            <person name="Shea T."/>
            <person name="Shenoy N."/>
            <person name="Sisk P."/>
            <person name="Stolte C."/>
            <person name="Sykes S."/>
            <person name="White J."/>
            <person name="Yandava C."/>
            <person name="Burger G."/>
            <person name="Gray M.W."/>
            <person name="Holland P.W.H."/>
            <person name="King N."/>
            <person name="Lang F.B.F."/>
            <person name="Roger A.J."/>
            <person name="Ruiz-Trillo I."/>
            <person name="Haas B."/>
            <person name="Nusbaum C."/>
            <person name="Birren B."/>
        </authorList>
    </citation>
    <scope>NUCLEOTIDE SEQUENCE [LARGE SCALE GENOMIC DNA]</scope>
    <source>
        <strain evidence="2 3">JP610</strain>
    </source>
</reference>
<feature type="non-terminal residue" evidence="2">
    <location>
        <position position="204"/>
    </location>
</feature>
<name>A0A0L0F7R3_9EUKA</name>
<feature type="compositionally biased region" description="Basic and acidic residues" evidence="1">
    <location>
        <begin position="99"/>
        <end position="111"/>
    </location>
</feature>
<dbReference type="PANTHER" id="PTHR21838">
    <property type="entry name" value="COILED-COIL DOMAIN-CONTAINING PROTEIN 137"/>
    <property type="match status" value="1"/>
</dbReference>
<dbReference type="AlphaFoldDB" id="A0A0L0F7R3"/>
<evidence type="ECO:0000313" key="3">
    <source>
        <dbReference type="Proteomes" id="UP000054560"/>
    </source>
</evidence>